<dbReference type="InterPro" id="IPR051448">
    <property type="entry name" value="CdaR-like_regulators"/>
</dbReference>
<dbReference type="InterPro" id="IPR029016">
    <property type="entry name" value="GAF-like_dom_sf"/>
</dbReference>
<dbReference type="InterPro" id="IPR003018">
    <property type="entry name" value="GAF"/>
</dbReference>
<comment type="caution">
    <text evidence="4">The sequence shown here is derived from an EMBL/GenBank/DDBJ whole genome shotgun (WGS) entry which is preliminary data.</text>
</comment>
<dbReference type="EMBL" id="CAJSLV010000055">
    <property type="protein sequence ID" value="CAG6394388.1"/>
    <property type="molecule type" value="Genomic_DNA"/>
</dbReference>
<accession>A0A9W4DQS4</accession>
<evidence type="ECO:0000259" key="3">
    <source>
        <dbReference type="SMART" id="SM00065"/>
    </source>
</evidence>
<sequence length="651" mass="67481">MADSPAPAPIARPLRRLLELIAEDAPAEAYGALAAQARAGGADAADLAELEQATATALRVRGTLRQHRRRETELAALFDTAGDLAALRDLDAVLQSIVRRVRMLLGTDTAYLTLRDDEAGDTYMRVTDGSVSPLFQNLRLSYGDGLGGLVAQTARPYATPDYRTDERFRHTGSIDEGVLDEGLVGILGVPLLLGARGGAPGGAPGRASGGGDVIGVLFAADRTPRPFSPDEVALLCSLAAHAAIAIDTARAITDLAQAGAVIREHAAAMQRAEEAHDRLTDLVLRGGDLSEVAAAVAGLLDGALTIHDPDGRTLAAVGRGGAPFDGGPPPAPAAAPGGRAAPTARAEHRDGRWTCAVLAGQELLGSMVLHGRDRLDDSDRRLFERAGVVTALLLLLSRSVAETENRVRGELVTDLLTAPGRDPVGLVVRGRRLGVDLSRPCLVLVAQSAAGSHDRLAGAAGRYLFGSDGISAERSGTVVLLLPHDGAAPGAVARGAAAQLTQLVGAPVTVAAAGPASGPQALADAHAEAVRCLRALCALGRVGDGAGAAELGFLGVLLGNERDVEPFVGATLGPLLEYDARRGTELVRTLGAYFACGGTLTRTKDELHLHVNTVVQRLDRIQALLGPDWNEPERALELQLALRLHMLAAPS</sequence>
<evidence type="ECO:0000256" key="2">
    <source>
        <dbReference type="SAM" id="MobiDB-lite"/>
    </source>
</evidence>
<gene>
    <name evidence="4" type="ORF">SCOCK_260082</name>
</gene>
<protein>
    <submittedName>
        <fullName evidence="4">GAF domain-containing protein</fullName>
    </submittedName>
</protein>
<dbReference type="RefSeq" id="WP_251490746.1">
    <property type="nucleotide sequence ID" value="NZ_CAJSLV010000055.1"/>
</dbReference>
<dbReference type="SUPFAM" id="SSF55781">
    <property type="entry name" value="GAF domain-like"/>
    <property type="match status" value="1"/>
</dbReference>
<name>A0A9W4DQS4_9ACTN</name>
<organism evidence="4 5">
    <name type="scientific">Actinacidiphila cocklensis</name>
    <dbReference type="NCBI Taxonomy" id="887465"/>
    <lineage>
        <taxon>Bacteria</taxon>
        <taxon>Bacillati</taxon>
        <taxon>Actinomycetota</taxon>
        <taxon>Actinomycetes</taxon>
        <taxon>Kitasatosporales</taxon>
        <taxon>Streptomycetaceae</taxon>
        <taxon>Actinacidiphila</taxon>
    </lineage>
</organism>
<dbReference type="Pfam" id="PF17853">
    <property type="entry name" value="GGDEF_2"/>
    <property type="match status" value="1"/>
</dbReference>
<feature type="region of interest" description="Disordered" evidence="2">
    <location>
        <begin position="320"/>
        <end position="346"/>
    </location>
</feature>
<reference evidence="4" key="1">
    <citation type="submission" date="2021-05" db="EMBL/GenBank/DDBJ databases">
        <authorList>
            <person name="Arsene-Ploetze F."/>
        </authorList>
    </citation>
    <scope>NUCLEOTIDE SEQUENCE</scope>
    <source>
        <strain evidence="4">DSM 42138</strain>
    </source>
</reference>
<dbReference type="InterPro" id="IPR041522">
    <property type="entry name" value="CdaR_GGDEF"/>
</dbReference>
<dbReference type="Proteomes" id="UP001152519">
    <property type="component" value="Unassembled WGS sequence"/>
</dbReference>
<dbReference type="PANTHER" id="PTHR33744:SF1">
    <property type="entry name" value="DNA-BINDING TRANSCRIPTIONAL ACTIVATOR ADER"/>
    <property type="match status" value="1"/>
</dbReference>
<feature type="compositionally biased region" description="Low complexity" evidence="2">
    <location>
        <begin position="334"/>
        <end position="344"/>
    </location>
</feature>
<dbReference type="PANTHER" id="PTHR33744">
    <property type="entry name" value="CARBOHYDRATE DIACID REGULATOR"/>
    <property type="match status" value="1"/>
</dbReference>
<dbReference type="Gene3D" id="3.30.450.40">
    <property type="match status" value="1"/>
</dbReference>
<dbReference type="Pfam" id="PF13556">
    <property type="entry name" value="HTH_30"/>
    <property type="match status" value="1"/>
</dbReference>
<dbReference type="Pfam" id="PF01590">
    <property type="entry name" value="GAF"/>
    <property type="match status" value="1"/>
</dbReference>
<feature type="domain" description="GAF" evidence="3">
    <location>
        <begin position="89"/>
        <end position="256"/>
    </location>
</feature>
<dbReference type="InterPro" id="IPR025736">
    <property type="entry name" value="PucR_C-HTH_dom"/>
</dbReference>
<comment type="similarity">
    <text evidence="1">Belongs to the CdaR family.</text>
</comment>
<dbReference type="Gene3D" id="1.10.10.2840">
    <property type="entry name" value="PucR C-terminal helix-turn-helix domain"/>
    <property type="match status" value="1"/>
</dbReference>
<evidence type="ECO:0000313" key="5">
    <source>
        <dbReference type="Proteomes" id="UP001152519"/>
    </source>
</evidence>
<dbReference type="InterPro" id="IPR042070">
    <property type="entry name" value="PucR_C-HTH_sf"/>
</dbReference>
<dbReference type="SMART" id="SM00065">
    <property type="entry name" value="GAF"/>
    <property type="match status" value="1"/>
</dbReference>
<evidence type="ECO:0000256" key="1">
    <source>
        <dbReference type="ARBA" id="ARBA00006754"/>
    </source>
</evidence>
<evidence type="ECO:0000313" key="4">
    <source>
        <dbReference type="EMBL" id="CAG6394388.1"/>
    </source>
</evidence>
<proteinExistence type="inferred from homology"/>
<dbReference type="AlphaFoldDB" id="A0A9W4DQS4"/>
<keyword evidence="5" id="KW-1185">Reference proteome</keyword>